<feature type="signal peptide" evidence="1">
    <location>
        <begin position="1"/>
        <end position="21"/>
    </location>
</feature>
<proteinExistence type="predicted"/>
<feature type="chain" id="PRO_5013554622" evidence="1">
    <location>
        <begin position="22"/>
        <end position="659"/>
    </location>
</feature>
<dbReference type="InterPro" id="IPR031728">
    <property type="entry name" value="GlcAase_C"/>
</dbReference>
<accession>A0A286U7X5</accession>
<gene>
    <name evidence="3" type="ORF">PNOK_0852400</name>
</gene>
<evidence type="ECO:0000259" key="2">
    <source>
        <dbReference type="Pfam" id="PF16862"/>
    </source>
</evidence>
<dbReference type="InterPro" id="IPR013780">
    <property type="entry name" value="Glyco_hydro_b"/>
</dbReference>
<dbReference type="OrthoDB" id="2796951at2759"/>
<organism evidence="3 4">
    <name type="scientific">Pyrrhoderma noxium</name>
    <dbReference type="NCBI Taxonomy" id="2282107"/>
    <lineage>
        <taxon>Eukaryota</taxon>
        <taxon>Fungi</taxon>
        <taxon>Dikarya</taxon>
        <taxon>Basidiomycota</taxon>
        <taxon>Agaricomycotina</taxon>
        <taxon>Agaricomycetes</taxon>
        <taxon>Hymenochaetales</taxon>
        <taxon>Hymenochaetaceae</taxon>
        <taxon>Pyrrhoderma</taxon>
    </lineage>
</organism>
<comment type="caution">
    <text evidence="3">The sequence shown here is derived from an EMBL/GenBank/DDBJ whole genome shotgun (WGS) entry which is preliminary data.</text>
</comment>
<evidence type="ECO:0000256" key="1">
    <source>
        <dbReference type="SAM" id="SignalP"/>
    </source>
</evidence>
<sequence length="659" mass="70495">MTRKLVFYVLSTISLIPHSWAGVTLYNQYGQFTLGTANSTSTAIQAEYTEGGTGPYDPLVLDPPTLPDPRPANSFHIQLSDYEVPGLSHNLEGNFFGFSIEFSVVTQVVGKDSLHLHVPFLNLIANLVTRGGKVQVRVGGNTQDFATLVESTPDGRILEKYVEDSKNPTQTPPTIFTPEVIYMLGNVSSLVNVEWFLGVPLNESENLRLGIAEVGQAVLGDKLKGLQVGNEPDLYQRHGHRPEGYSPYDYDSEFGKVASALRDVGVNKPLVGPSIALADWTPQQVWDTGFATNHEELEVLSVENYPTNNCFSLYGVGTYISPEAAFPGFLTHRSGQGIVQPFLESARLALSLGKPFYMFETNTASCGGFPGVSNSFGAALWGIDYALQMAYSNFSAALFHVGGQSVYYNPFTAAPTNVSTFRGWTIGSMYYSALIVAEALGPSGQARILDLFANSDNEFTPGYVIYENGRPTRLLLINYMSDSSGESAYTAHINIGGQNGEPGAVPASVRVKYFIADSVSQTSKFTWAGQTFGGIMASDGRPTGNEDIQTINCDVGANTCSVTVPAPGAALVFLTDDSIIEDAPMTFATTAVTRLSNTATIDPAVVATSNGHGGRRRQMLGSTSRGSVGSAAGITGLLSNIAKILVCATGITIIGLLYL</sequence>
<dbReference type="GO" id="GO:0016787">
    <property type="term" value="F:hydrolase activity"/>
    <property type="evidence" value="ECO:0007669"/>
    <property type="project" value="UniProtKB-KW"/>
</dbReference>
<dbReference type="SUPFAM" id="SSF51445">
    <property type="entry name" value="(Trans)glycosidases"/>
    <property type="match status" value="1"/>
</dbReference>
<feature type="domain" description="Beta-glucuronidase C-terminal" evidence="2">
    <location>
        <begin position="462"/>
        <end position="571"/>
    </location>
</feature>
<name>A0A286U7X5_9AGAM</name>
<keyword evidence="1" id="KW-0732">Signal</keyword>
<dbReference type="InterPro" id="IPR052974">
    <property type="entry name" value="GH79_Enzymes"/>
</dbReference>
<dbReference type="Proteomes" id="UP000217199">
    <property type="component" value="Unassembled WGS sequence"/>
</dbReference>
<evidence type="ECO:0000313" key="3">
    <source>
        <dbReference type="EMBL" id="PAV15666.1"/>
    </source>
</evidence>
<dbReference type="InParanoid" id="A0A286U7X5"/>
<dbReference type="InterPro" id="IPR017853">
    <property type="entry name" value="GH"/>
</dbReference>
<protein>
    <submittedName>
        <fullName evidence="3">Glycoside hydrolase family 79</fullName>
    </submittedName>
</protein>
<dbReference type="EMBL" id="NBII01000009">
    <property type="protein sequence ID" value="PAV15666.1"/>
    <property type="molecule type" value="Genomic_DNA"/>
</dbReference>
<dbReference type="PANTHER" id="PTHR36183:SF2">
    <property type="entry name" value="BETA-GLUCURONIDASE C-TERMINAL DOMAIN-CONTAINING PROTEIN"/>
    <property type="match status" value="1"/>
</dbReference>
<evidence type="ECO:0000313" key="4">
    <source>
        <dbReference type="Proteomes" id="UP000217199"/>
    </source>
</evidence>
<dbReference type="Gene3D" id="2.60.40.1180">
    <property type="entry name" value="Golgi alpha-mannosidase II"/>
    <property type="match status" value="1"/>
</dbReference>
<reference evidence="3 4" key="1">
    <citation type="journal article" date="2017" name="Mol. Ecol.">
        <title>Comparative and population genomic landscape of Phellinus noxius: A hypervariable fungus causing root rot in trees.</title>
        <authorList>
            <person name="Chung C.L."/>
            <person name="Lee T.J."/>
            <person name="Akiba M."/>
            <person name="Lee H.H."/>
            <person name="Kuo T.H."/>
            <person name="Liu D."/>
            <person name="Ke H.M."/>
            <person name="Yokoi T."/>
            <person name="Roa M.B."/>
            <person name="Lu M.J."/>
            <person name="Chang Y.Y."/>
            <person name="Ann P.J."/>
            <person name="Tsai J.N."/>
            <person name="Chen C.Y."/>
            <person name="Tzean S.S."/>
            <person name="Ota Y."/>
            <person name="Hattori T."/>
            <person name="Sahashi N."/>
            <person name="Liou R.F."/>
            <person name="Kikuchi T."/>
            <person name="Tsai I.J."/>
        </authorList>
    </citation>
    <scope>NUCLEOTIDE SEQUENCE [LARGE SCALE GENOMIC DNA]</scope>
    <source>
        <strain evidence="3 4">FFPRI411160</strain>
    </source>
</reference>
<keyword evidence="3" id="KW-0378">Hydrolase</keyword>
<dbReference type="Gene3D" id="3.20.20.80">
    <property type="entry name" value="Glycosidases"/>
    <property type="match status" value="1"/>
</dbReference>
<keyword evidence="4" id="KW-1185">Reference proteome</keyword>
<dbReference type="PANTHER" id="PTHR36183">
    <property type="entry name" value="BETA-GLUCURONIDASE"/>
    <property type="match status" value="1"/>
</dbReference>
<dbReference type="AlphaFoldDB" id="A0A286U7X5"/>
<dbReference type="Pfam" id="PF16862">
    <property type="entry name" value="Glyco_hydro_79C"/>
    <property type="match status" value="1"/>
</dbReference>